<accession>A0A927FHN2</accession>
<dbReference type="Proteomes" id="UP000647424">
    <property type="component" value="Unassembled WGS sequence"/>
</dbReference>
<dbReference type="PANTHER" id="PTHR32089">
    <property type="entry name" value="METHYL-ACCEPTING CHEMOTAXIS PROTEIN MCPB"/>
    <property type="match status" value="1"/>
</dbReference>
<dbReference type="Gene3D" id="1.10.287.950">
    <property type="entry name" value="Methyl-accepting chemotaxis protein"/>
    <property type="match status" value="1"/>
</dbReference>
<keyword evidence="3" id="KW-1133">Transmembrane helix</keyword>
<evidence type="ECO:0000256" key="3">
    <source>
        <dbReference type="SAM" id="Phobius"/>
    </source>
</evidence>
<dbReference type="SMART" id="SM00283">
    <property type="entry name" value="MA"/>
    <property type="match status" value="1"/>
</dbReference>
<keyword evidence="3" id="KW-0812">Transmembrane</keyword>
<dbReference type="RefSeq" id="WP_191818227.1">
    <property type="nucleotide sequence ID" value="NZ_JACYFT010000001.1"/>
</dbReference>
<feature type="transmembrane region" description="Helical" evidence="3">
    <location>
        <begin position="41"/>
        <end position="61"/>
    </location>
</feature>
<dbReference type="PANTHER" id="PTHR32089:SF112">
    <property type="entry name" value="LYSOZYME-LIKE PROTEIN-RELATED"/>
    <property type="match status" value="1"/>
</dbReference>
<name>A0A927FHN2_9BURK</name>
<keyword evidence="3" id="KW-0472">Membrane</keyword>
<comment type="caution">
    <text evidence="5">The sequence shown here is derived from an EMBL/GenBank/DDBJ whole genome shotgun (WGS) entry which is preliminary data.</text>
</comment>
<feature type="transmembrane region" description="Helical" evidence="3">
    <location>
        <begin position="7"/>
        <end position="29"/>
    </location>
</feature>
<keyword evidence="1 2" id="KW-0807">Transducer</keyword>
<dbReference type="Pfam" id="PF00015">
    <property type="entry name" value="MCPsignal"/>
    <property type="match status" value="1"/>
</dbReference>
<reference evidence="5" key="1">
    <citation type="submission" date="2020-09" db="EMBL/GenBank/DDBJ databases">
        <title>Genome seq and assembly of Limnohabitants sp.</title>
        <authorList>
            <person name="Chhetri G."/>
        </authorList>
    </citation>
    <scope>NUCLEOTIDE SEQUENCE</scope>
    <source>
        <strain evidence="5">JUR4</strain>
    </source>
</reference>
<dbReference type="EMBL" id="JACYFT010000001">
    <property type="protein sequence ID" value="MBD8049780.1"/>
    <property type="molecule type" value="Genomic_DNA"/>
</dbReference>
<gene>
    <name evidence="5" type="ORF">IC609_04420</name>
</gene>
<evidence type="ECO:0000256" key="1">
    <source>
        <dbReference type="ARBA" id="ARBA00023224"/>
    </source>
</evidence>
<organism evidence="5 6">
    <name type="scientific">Limnohabitans radicicola</name>
    <dbReference type="NCBI Taxonomy" id="2771427"/>
    <lineage>
        <taxon>Bacteria</taxon>
        <taxon>Pseudomonadati</taxon>
        <taxon>Pseudomonadota</taxon>
        <taxon>Betaproteobacteria</taxon>
        <taxon>Burkholderiales</taxon>
        <taxon>Comamonadaceae</taxon>
        <taxon>Limnohabitans</taxon>
    </lineage>
</organism>
<dbReference type="CDD" id="cd11386">
    <property type="entry name" value="MCP_signal"/>
    <property type="match status" value="1"/>
</dbReference>
<dbReference type="SUPFAM" id="SSF58104">
    <property type="entry name" value="Methyl-accepting chemotaxis protein (MCP) signaling domain"/>
    <property type="match status" value="1"/>
</dbReference>
<evidence type="ECO:0000313" key="5">
    <source>
        <dbReference type="EMBL" id="MBD8049780.1"/>
    </source>
</evidence>
<evidence type="ECO:0000313" key="6">
    <source>
        <dbReference type="Proteomes" id="UP000647424"/>
    </source>
</evidence>
<feature type="domain" description="Methyl-accepting transducer" evidence="4">
    <location>
        <begin position="189"/>
        <end position="425"/>
    </location>
</feature>
<sequence>MFKQMRYRAMATIVFIGFPWVFLGVLSRLPSNYVDHAGSDALLLMAACGLLIMLVGMAWLLRPWMRGLDSTREALMKGLSDQAMWSPKHHGLPWDIERALTPLQDWHRAHQTLRDRCSVLEGDLQHHQDRLAALKQILHRMHVDGLTHEQAVEQLSASWREDQDLQELLQPLLAGHARLVKSVQSMTEVVERNSTTLADLSWQAKSVSQAMNMLATSGAEAANGSQTLSENSLRVSQQATQVGALARQAEENSRQGQQELQATVASMRTMGTHTQEVNTSIIRLQDSSRKIENIAQLIREIADKINLLSLNAAIEAARAGEHGRGFAVVAQEVNKLAENTFNATQEIDASIGGILSETDHAVHSINVLLSDVQDNVNHIDQVGQRLNGILDFSSVLTQHMDGIVHASEQSAREVQGISGYLGDIRNELQSFGQRIQSQESQIVGLTELGEGFFDSLIELRFETVHHRMYQVARTAADRIQHLLQTAMAQGQIRLDDLISDDYRPIPDTNPPKFSSRFDGFCDRVLPPVQEQVLQDNPNLIFAICTDTRGYVPTHNDKFAKAPSGDYATDLVNSRSKRIFNDRTGSRCGAHTKKMLLQTYKRDTGEIMHDLSVPIYLGGIHWGGFRMGYQAHQGTTS</sequence>
<dbReference type="PROSITE" id="PS50111">
    <property type="entry name" value="CHEMOTAXIS_TRANSDUC_2"/>
    <property type="match status" value="1"/>
</dbReference>
<proteinExistence type="predicted"/>
<dbReference type="GO" id="GO:0007165">
    <property type="term" value="P:signal transduction"/>
    <property type="evidence" value="ECO:0007669"/>
    <property type="project" value="UniProtKB-KW"/>
</dbReference>
<evidence type="ECO:0000256" key="2">
    <source>
        <dbReference type="PROSITE-ProRule" id="PRU00284"/>
    </source>
</evidence>
<dbReference type="GO" id="GO:0016020">
    <property type="term" value="C:membrane"/>
    <property type="evidence" value="ECO:0007669"/>
    <property type="project" value="InterPro"/>
</dbReference>
<evidence type="ECO:0000259" key="4">
    <source>
        <dbReference type="PROSITE" id="PS50111"/>
    </source>
</evidence>
<dbReference type="AlphaFoldDB" id="A0A927FHN2"/>
<protein>
    <submittedName>
        <fullName evidence="5">Methyl-accepting chemotaxis protein</fullName>
    </submittedName>
</protein>
<keyword evidence="6" id="KW-1185">Reference proteome</keyword>
<dbReference type="InterPro" id="IPR004089">
    <property type="entry name" value="MCPsignal_dom"/>
</dbReference>